<dbReference type="Gene3D" id="1.10.8.50">
    <property type="match status" value="1"/>
</dbReference>
<comment type="catalytic activity">
    <reaction evidence="1">
        <text>Hydrolysis of DNA containing ring-opened 7-methylguanine residues, releasing 2,6-diamino-4-hydroxy-5-(N-methyl)formamidopyrimidine.</text>
        <dbReference type="EC" id="3.2.2.23"/>
    </reaction>
</comment>
<evidence type="ECO:0000313" key="11">
    <source>
        <dbReference type="EMBL" id="GEP67434.1"/>
    </source>
</evidence>
<dbReference type="InterPro" id="IPR010979">
    <property type="entry name" value="Ribosomal_uS13-like_H2TH"/>
</dbReference>
<evidence type="ECO:0000256" key="8">
    <source>
        <dbReference type="ARBA" id="ARBA00023268"/>
    </source>
</evidence>
<evidence type="ECO:0000259" key="10">
    <source>
        <dbReference type="PROSITE" id="PS51068"/>
    </source>
</evidence>
<dbReference type="PROSITE" id="PS51068">
    <property type="entry name" value="FPG_CAT"/>
    <property type="match status" value="1"/>
</dbReference>
<dbReference type="AlphaFoldDB" id="A0A512P8A4"/>
<keyword evidence="12" id="KW-1185">Reference proteome</keyword>
<proteinExistence type="inferred from homology"/>
<evidence type="ECO:0000256" key="4">
    <source>
        <dbReference type="ARBA" id="ARBA00022801"/>
    </source>
</evidence>
<evidence type="ECO:0000256" key="7">
    <source>
        <dbReference type="ARBA" id="ARBA00023239"/>
    </source>
</evidence>
<dbReference type="RefSeq" id="WP_146951220.1">
    <property type="nucleotide sequence ID" value="NZ_BAABBJ010000005.1"/>
</dbReference>
<evidence type="ECO:0000313" key="12">
    <source>
        <dbReference type="Proteomes" id="UP000321798"/>
    </source>
</evidence>
<dbReference type="SUPFAM" id="SSF46946">
    <property type="entry name" value="S13-like H2TH domain"/>
    <property type="match status" value="1"/>
</dbReference>
<keyword evidence="3" id="KW-0227">DNA damage</keyword>
<reference evidence="11 12" key="1">
    <citation type="submission" date="2019-07" db="EMBL/GenBank/DDBJ databases">
        <title>Whole genome shotgun sequence of Cellulomonas soli NBRC 109434.</title>
        <authorList>
            <person name="Hosoyama A."/>
            <person name="Uohara A."/>
            <person name="Ohji S."/>
            <person name="Ichikawa N."/>
        </authorList>
    </citation>
    <scope>NUCLEOTIDE SEQUENCE [LARGE SCALE GENOMIC DNA]</scope>
    <source>
        <strain evidence="11 12">NBRC 109434</strain>
    </source>
</reference>
<evidence type="ECO:0000256" key="9">
    <source>
        <dbReference type="ARBA" id="ARBA00023295"/>
    </source>
</evidence>
<accession>A0A512P8A4</accession>
<gene>
    <name evidence="11" type="ORF">CSO01_01490</name>
</gene>
<evidence type="ECO:0000256" key="5">
    <source>
        <dbReference type="ARBA" id="ARBA00023125"/>
    </source>
</evidence>
<comment type="similarity">
    <text evidence="2">Belongs to the FPG family.</text>
</comment>
<keyword evidence="5" id="KW-0238">DNA-binding</keyword>
<dbReference type="SUPFAM" id="SSF57716">
    <property type="entry name" value="Glucocorticoid receptor-like (DNA-binding domain)"/>
    <property type="match status" value="1"/>
</dbReference>
<dbReference type="InterPro" id="IPR012319">
    <property type="entry name" value="FPG_cat"/>
</dbReference>
<dbReference type="OrthoDB" id="9800855at2"/>
<dbReference type="GO" id="GO:0016829">
    <property type="term" value="F:lyase activity"/>
    <property type="evidence" value="ECO:0007669"/>
    <property type="project" value="UniProtKB-KW"/>
</dbReference>
<dbReference type="SMART" id="SM01232">
    <property type="entry name" value="H2TH"/>
    <property type="match status" value="1"/>
</dbReference>
<dbReference type="SUPFAM" id="SSF81624">
    <property type="entry name" value="N-terminal domain of MutM-like DNA repair proteins"/>
    <property type="match status" value="1"/>
</dbReference>
<dbReference type="Proteomes" id="UP000321798">
    <property type="component" value="Unassembled WGS sequence"/>
</dbReference>
<keyword evidence="6" id="KW-0234">DNA repair</keyword>
<keyword evidence="7" id="KW-0456">Lyase</keyword>
<dbReference type="GO" id="GO:0034039">
    <property type="term" value="F:8-oxo-7,8-dihydroguanine DNA N-glycosylase activity"/>
    <property type="evidence" value="ECO:0007669"/>
    <property type="project" value="TreeGrafter"/>
</dbReference>
<dbReference type="InterPro" id="IPR035937">
    <property type="entry name" value="FPG_N"/>
</dbReference>
<dbReference type="PANTHER" id="PTHR22993">
    <property type="entry name" value="FORMAMIDOPYRIMIDINE-DNA GLYCOSYLASE"/>
    <property type="match status" value="1"/>
</dbReference>
<dbReference type="PANTHER" id="PTHR22993:SF9">
    <property type="entry name" value="FORMAMIDOPYRIMIDINE-DNA GLYCOSYLASE"/>
    <property type="match status" value="1"/>
</dbReference>
<keyword evidence="9" id="KW-0326">Glycosidase</keyword>
<dbReference type="GO" id="GO:0008270">
    <property type="term" value="F:zinc ion binding"/>
    <property type="evidence" value="ECO:0007669"/>
    <property type="project" value="InterPro"/>
</dbReference>
<dbReference type="GO" id="GO:0003906">
    <property type="term" value="F:DNA-(apurinic or apyrimidinic site) endonuclease activity"/>
    <property type="evidence" value="ECO:0007669"/>
    <property type="project" value="InterPro"/>
</dbReference>
<organism evidence="11 12">
    <name type="scientific">Cellulomonas soli</name>
    <dbReference type="NCBI Taxonomy" id="931535"/>
    <lineage>
        <taxon>Bacteria</taxon>
        <taxon>Bacillati</taxon>
        <taxon>Actinomycetota</taxon>
        <taxon>Actinomycetes</taxon>
        <taxon>Micrococcales</taxon>
        <taxon>Cellulomonadaceae</taxon>
        <taxon>Cellulomonas</taxon>
    </lineage>
</organism>
<dbReference type="Gene3D" id="3.20.190.10">
    <property type="entry name" value="MutM-like, N-terminal"/>
    <property type="match status" value="1"/>
</dbReference>
<evidence type="ECO:0000256" key="3">
    <source>
        <dbReference type="ARBA" id="ARBA00022763"/>
    </source>
</evidence>
<dbReference type="EMBL" id="BKAL01000001">
    <property type="protein sequence ID" value="GEP67434.1"/>
    <property type="molecule type" value="Genomic_DNA"/>
</dbReference>
<comment type="caution">
    <text evidence="11">The sequence shown here is derived from an EMBL/GenBank/DDBJ whole genome shotgun (WGS) entry which is preliminary data.</text>
</comment>
<keyword evidence="4" id="KW-0378">Hydrolase</keyword>
<dbReference type="GO" id="GO:0006284">
    <property type="term" value="P:base-excision repair"/>
    <property type="evidence" value="ECO:0007669"/>
    <property type="project" value="InterPro"/>
</dbReference>
<sequence length="274" mass="28516">MIELPEAVTFAAGLDAALSGRVLVDVRAGTTPHRFASFSGDPGSYGERLTGRVVVGAAAYGGLVLLDVGDGERLALFDGAYPRLHAPGAQVPGRHQLRLDLDDGSVVTVTVQMYGGLHLVGPDEPNRFLAAALAAPSPLSSAFDDAWVAGLWAQPGVERGSVKAFLATQQRIPGLGNGVLQDICWNAGLHPRHAVATLDAAARADLVDTVRSTLAAMVAGGGRDTEKGLSGEPGGYRTVLSRRTLELPCPRCGGRIVKETYLGGGVYFCTGCQE</sequence>
<dbReference type="GO" id="GO:0003684">
    <property type="term" value="F:damaged DNA binding"/>
    <property type="evidence" value="ECO:0007669"/>
    <property type="project" value="InterPro"/>
</dbReference>
<dbReference type="SMART" id="SM00898">
    <property type="entry name" value="Fapy_DNA_glyco"/>
    <property type="match status" value="1"/>
</dbReference>
<keyword evidence="8" id="KW-0511">Multifunctional enzyme</keyword>
<evidence type="ECO:0000256" key="2">
    <source>
        <dbReference type="ARBA" id="ARBA00009409"/>
    </source>
</evidence>
<dbReference type="InterPro" id="IPR015886">
    <property type="entry name" value="H2TH_FPG"/>
</dbReference>
<name>A0A512P8A4_9CELL</name>
<protein>
    <submittedName>
        <fullName evidence="11">Formamidopyrimidine-DNA glycosylase</fullName>
    </submittedName>
</protein>
<feature type="domain" description="Formamidopyrimidine-DNA glycosylase catalytic" evidence="10">
    <location>
        <begin position="2"/>
        <end position="150"/>
    </location>
</feature>
<evidence type="ECO:0000256" key="6">
    <source>
        <dbReference type="ARBA" id="ARBA00023204"/>
    </source>
</evidence>
<evidence type="ECO:0000256" key="1">
    <source>
        <dbReference type="ARBA" id="ARBA00001668"/>
    </source>
</evidence>